<sequence length="73" mass="8220">MLVRRGNDYSFATEELGPFAFAYCSQLKSMTIPNSLQKLGNYVFYNSSKLVPSIIDINDHNAVIAHLRSIQNP</sequence>
<proteinExistence type="predicted"/>
<evidence type="ECO:0000313" key="2">
    <source>
        <dbReference type="Proteomes" id="UP001165122"/>
    </source>
</evidence>
<dbReference type="EMBL" id="BRXW01000396">
    <property type="protein sequence ID" value="GMH50580.1"/>
    <property type="molecule type" value="Genomic_DNA"/>
</dbReference>
<protein>
    <submittedName>
        <fullName evidence="1">Uncharacterized protein</fullName>
    </submittedName>
</protein>
<evidence type="ECO:0000313" key="1">
    <source>
        <dbReference type="EMBL" id="GMH50580.1"/>
    </source>
</evidence>
<comment type="caution">
    <text evidence="1">The sequence shown here is derived from an EMBL/GenBank/DDBJ whole genome shotgun (WGS) entry which is preliminary data.</text>
</comment>
<reference evidence="2" key="1">
    <citation type="journal article" date="2023" name="Commun. Biol.">
        <title>Genome analysis of Parmales, the sister group of diatoms, reveals the evolutionary specialization of diatoms from phago-mixotrophs to photoautotrophs.</title>
        <authorList>
            <person name="Ban H."/>
            <person name="Sato S."/>
            <person name="Yoshikawa S."/>
            <person name="Yamada K."/>
            <person name="Nakamura Y."/>
            <person name="Ichinomiya M."/>
            <person name="Sato N."/>
            <person name="Blanc-Mathieu R."/>
            <person name="Endo H."/>
            <person name="Kuwata A."/>
            <person name="Ogata H."/>
        </authorList>
    </citation>
    <scope>NUCLEOTIDE SEQUENCE [LARGE SCALE GENOMIC DNA]</scope>
    <source>
        <strain evidence="2">NIES 3700</strain>
    </source>
</reference>
<keyword evidence="2" id="KW-1185">Reference proteome</keyword>
<dbReference type="InterPro" id="IPR026906">
    <property type="entry name" value="LRR_5"/>
</dbReference>
<dbReference type="InterPro" id="IPR032675">
    <property type="entry name" value="LRR_dom_sf"/>
</dbReference>
<organism evidence="1 2">
    <name type="scientific">Triparma laevis f. longispina</name>
    <dbReference type="NCBI Taxonomy" id="1714387"/>
    <lineage>
        <taxon>Eukaryota</taxon>
        <taxon>Sar</taxon>
        <taxon>Stramenopiles</taxon>
        <taxon>Ochrophyta</taxon>
        <taxon>Bolidophyceae</taxon>
        <taxon>Parmales</taxon>
        <taxon>Triparmaceae</taxon>
        <taxon>Triparma</taxon>
    </lineage>
</organism>
<dbReference type="Pfam" id="PF13306">
    <property type="entry name" value="LRR_5"/>
    <property type="match status" value="1"/>
</dbReference>
<dbReference type="AlphaFoldDB" id="A0A9W6ZHU4"/>
<name>A0A9W6ZHU4_9STRA</name>
<gene>
    <name evidence="1" type="ORF">TrLO_g14021</name>
</gene>
<dbReference type="Gene3D" id="3.80.10.10">
    <property type="entry name" value="Ribonuclease Inhibitor"/>
    <property type="match status" value="1"/>
</dbReference>
<accession>A0A9W6ZHU4</accession>
<dbReference type="Proteomes" id="UP001165122">
    <property type="component" value="Unassembled WGS sequence"/>
</dbReference>